<proteinExistence type="predicted"/>
<sequence>MRPEVHKEPPRKVKKVFWAPSRKIQGTLIFLCIALVIFYIWWMAQLRIVITPQRTAFDLGNGLSLAFQGEEFSTEIRKKGEGTSENTEQYSKQAGGTIVIFNDFSPEPQILVRRTRFRTPGGLIFRTERKITVPGKENGKPGSVEVEVVADEPGEKYNIDLSDFTIPGFEDTPKYTKIYGRAKTKMTGGVIGEGKVVGRKESDELLRQLEADVRDEYGTALAKVIPENYMILPSKYDLDITVRRTEPEVGSPGNVFTGEVVARVHTVAVNKNAYEDAVKAALLKDEGRRRIYRIDEKSNITFSNIVVNYAAKTVSVTMEGKVQFVGAFDVNELRNKIRAANGSSELDGIFESYPGIVKVEKTFRPAFLKRIPWREGGLIIEIL</sequence>
<protein>
    <recommendedName>
        <fullName evidence="4">Baseplate protein J-like domain-containing protein</fullName>
    </recommendedName>
</protein>
<gene>
    <name evidence="2" type="ORF">A3J04_02550</name>
</gene>
<dbReference type="Proteomes" id="UP000177954">
    <property type="component" value="Unassembled WGS sequence"/>
</dbReference>
<evidence type="ECO:0008006" key="4">
    <source>
        <dbReference type="Google" id="ProtNLM"/>
    </source>
</evidence>
<accession>A0A1G2H2C8</accession>
<reference evidence="2 3" key="1">
    <citation type="journal article" date="2016" name="Nat. Commun.">
        <title>Thousands of microbial genomes shed light on interconnected biogeochemical processes in an aquifer system.</title>
        <authorList>
            <person name="Anantharaman K."/>
            <person name="Brown C.T."/>
            <person name="Hug L.A."/>
            <person name="Sharon I."/>
            <person name="Castelle C.J."/>
            <person name="Probst A.J."/>
            <person name="Thomas B.C."/>
            <person name="Singh A."/>
            <person name="Wilkins M.J."/>
            <person name="Karaoz U."/>
            <person name="Brodie E.L."/>
            <person name="Williams K.H."/>
            <person name="Hubbard S.S."/>
            <person name="Banfield J.F."/>
        </authorList>
    </citation>
    <scope>NUCLEOTIDE SEQUENCE [LARGE SCALE GENOMIC DNA]</scope>
</reference>
<feature type="transmembrane region" description="Helical" evidence="1">
    <location>
        <begin position="24"/>
        <end position="44"/>
    </location>
</feature>
<keyword evidence="1" id="KW-1133">Transmembrane helix</keyword>
<dbReference type="EMBL" id="MHNZ01000027">
    <property type="protein sequence ID" value="OGZ56118.1"/>
    <property type="molecule type" value="Genomic_DNA"/>
</dbReference>
<dbReference type="STRING" id="1802129.A3J04_02550"/>
<evidence type="ECO:0000256" key="1">
    <source>
        <dbReference type="SAM" id="Phobius"/>
    </source>
</evidence>
<evidence type="ECO:0000313" key="3">
    <source>
        <dbReference type="Proteomes" id="UP000177954"/>
    </source>
</evidence>
<evidence type="ECO:0000313" key="2">
    <source>
        <dbReference type="EMBL" id="OGZ56118.1"/>
    </source>
</evidence>
<organism evidence="2 3">
    <name type="scientific">Candidatus Ryanbacteria bacterium RIFCSPLOWO2_02_FULL_47_14</name>
    <dbReference type="NCBI Taxonomy" id="1802129"/>
    <lineage>
        <taxon>Bacteria</taxon>
        <taxon>Candidatus Ryaniibacteriota</taxon>
    </lineage>
</organism>
<keyword evidence="1" id="KW-0472">Membrane</keyword>
<name>A0A1G2H2C8_9BACT</name>
<keyword evidence="1" id="KW-0812">Transmembrane</keyword>
<comment type="caution">
    <text evidence="2">The sequence shown here is derived from an EMBL/GenBank/DDBJ whole genome shotgun (WGS) entry which is preliminary data.</text>
</comment>
<dbReference type="AlphaFoldDB" id="A0A1G2H2C8"/>